<accession>A0A9D4KNI1</accession>
<dbReference type="Proteomes" id="UP000828390">
    <property type="component" value="Unassembled WGS sequence"/>
</dbReference>
<dbReference type="EMBL" id="JAIWYP010000004">
    <property type="protein sequence ID" value="KAH3842487.1"/>
    <property type="molecule type" value="Genomic_DNA"/>
</dbReference>
<reference evidence="1" key="1">
    <citation type="journal article" date="2019" name="bioRxiv">
        <title>The Genome of the Zebra Mussel, Dreissena polymorpha: A Resource for Invasive Species Research.</title>
        <authorList>
            <person name="McCartney M.A."/>
            <person name="Auch B."/>
            <person name="Kono T."/>
            <person name="Mallez S."/>
            <person name="Zhang Y."/>
            <person name="Obille A."/>
            <person name="Becker A."/>
            <person name="Abrahante J.E."/>
            <person name="Garbe J."/>
            <person name="Badalamenti J.P."/>
            <person name="Herman A."/>
            <person name="Mangelson H."/>
            <person name="Liachko I."/>
            <person name="Sullivan S."/>
            <person name="Sone E.D."/>
            <person name="Koren S."/>
            <person name="Silverstein K.A.T."/>
            <person name="Beckman K.B."/>
            <person name="Gohl D.M."/>
        </authorList>
    </citation>
    <scope>NUCLEOTIDE SEQUENCE</scope>
    <source>
        <strain evidence="1">Duluth1</strain>
        <tissue evidence="1">Whole animal</tissue>
    </source>
</reference>
<name>A0A9D4KNI1_DREPO</name>
<reference evidence="1" key="2">
    <citation type="submission" date="2020-11" db="EMBL/GenBank/DDBJ databases">
        <authorList>
            <person name="McCartney M.A."/>
            <person name="Auch B."/>
            <person name="Kono T."/>
            <person name="Mallez S."/>
            <person name="Becker A."/>
            <person name="Gohl D.M."/>
            <person name="Silverstein K.A.T."/>
            <person name="Koren S."/>
            <person name="Bechman K.B."/>
            <person name="Herman A."/>
            <person name="Abrahante J.E."/>
            <person name="Garbe J."/>
        </authorList>
    </citation>
    <scope>NUCLEOTIDE SEQUENCE</scope>
    <source>
        <strain evidence="1">Duluth1</strain>
        <tissue evidence="1">Whole animal</tissue>
    </source>
</reference>
<organism evidence="1 2">
    <name type="scientific">Dreissena polymorpha</name>
    <name type="common">Zebra mussel</name>
    <name type="synonym">Mytilus polymorpha</name>
    <dbReference type="NCBI Taxonomy" id="45954"/>
    <lineage>
        <taxon>Eukaryota</taxon>
        <taxon>Metazoa</taxon>
        <taxon>Spiralia</taxon>
        <taxon>Lophotrochozoa</taxon>
        <taxon>Mollusca</taxon>
        <taxon>Bivalvia</taxon>
        <taxon>Autobranchia</taxon>
        <taxon>Heteroconchia</taxon>
        <taxon>Euheterodonta</taxon>
        <taxon>Imparidentia</taxon>
        <taxon>Neoheterodontei</taxon>
        <taxon>Myida</taxon>
        <taxon>Dreissenoidea</taxon>
        <taxon>Dreissenidae</taxon>
        <taxon>Dreissena</taxon>
    </lineage>
</organism>
<sequence length="133" mass="15731">MKMLTRISSPPPAAFFFNRLELFSNTSKKSLKQIKMLHPPGGHDFHPTRTILKIVHNIIGTNLLTKFIQDYIYNNSHFCYWTQFHVFQWTGTIFELLQYIIRTNVLTNLNEYWAINVTFRVKNVPPPGDHVFY</sequence>
<dbReference type="AlphaFoldDB" id="A0A9D4KNI1"/>
<proteinExistence type="predicted"/>
<evidence type="ECO:0000313" key="1">
    <source>
        <dbReference type="EMBL" id="KAH3842487.1"/>
    </source>
</evidence>
<keyword evidence="2" id="KW-1185">Reference proteome</keyword>
<evidence type="ECO:0000313" key="2">
    <source>
        <dbReference type="Proteomes" id="UP000828390"/>
    </source>
</evidence>
<gene>
    <name evidence="1" type="ORF">DPMN_115983</name>
</gene>
<protein>
    <submittedName>
        <fullName evidence="1">Uncharacterized protein</fullName>
    </submittedName>
</protein>
<comment type="caution">
    <text evidence="1">The sequence shown here is derived from an EMBL/GenBank/DDBJ whole genome shotgun (WGS) entry which is preliminary data.</text>
</comment>